<proteinExistence type="predicted"/>
<feature type="domain" description="DUF4923" evidence="2">
    <location>
        <begin position="44"/>
        <end position="215"/>
    </location>
</feature>
<dbReference type="Proteomes" id="UP000029538">
    <property type="component" value="Unassembled WGS sequence"/>
</dbReference>
<evidence type="ECO:0000313" key="4">
    <source>
        <dbReference type="Proteomes" id="UP000029538"/>
    </source>
</evidence>
<name>A0A096AS73_9BACT</name>
<dbReference type="PROSITE" id="PS51257">
    <property type="entry name" value="PROKAR_LIPOPROTEIN"/>
    <property type="match status" value="1"/>
</dbReference>
<reference evidence="3 4" key="1">
    <citation type="submission" date="2014-07" db="EMBL/GenBank/DDBJ databases">
        <authorList>
            <person name="McCorrison J."/>
            <person name="Sanka R."/>
            <person name="Torralba M."/>
            <person name="Gillis M."/>
            <person name="Haft D.H."/>
            <person name="Methe B."/>
            <person name="Sutton G."/>
            <person name="Nelson K.E."/>
        </authorList>
    </citation>
    <scope>NUCLEOTIDE SEQUENCE [LARGE SCALE GENOMIC DNA]</scope>
    <source>
        <strain evidence="3 4">DNF00882</strain>
    </source>
</reference>
<organism evidence="3 4">
    <name type="scientific">Prevotella disiens DNF00882</name>
    <dbReference type="NCBI Taxonomy" id="1401075"/>
    <lineage>
        <taxon>Bacteria</taxon>
        <taxon>Pseudomonadati</taxon>
        <taxon>Bacteroidota</taxon>
        <taxon>Bacteroidia</taxon>
        <taxon>Bacteroidales</taxon>
        <taxon>Prevotellaceae</taxon>
        <taxon>Prevotella</taxon>
    </lineage>
</organism>
<evidence type="ECO:0000259" key="2">
    <source>
        <dbReference type="Pfam" id="PF16270"/>
    </source>
</evidence>
<dbReference type="InterPro" id="IPR032575">
    <property type="entry name" value="DUF4923"/>
</dbReference>
<accession>A0A096AS73</accession>
<dbReference type="RefSeq" id="WP_036882956.1">
    <property type="nucleotide sequence ID" value="NZ_JRNR01000036.1"/>
</dbReference>
<evidence type="ECO:0000256" key="1">
    <source>
        <dbReference type="SAM" id="SignalP"/>
    </source>
</evidence>
<sequence length="216" mass="22916">MKKNYFAAAAIAALTLTSCGGLGTMGDTNTGSTTGNILGSIIGAATNGETISNILTSVIGLDKLSSRNLLGTWRYNGPGCAFTSENALAKAGGEVAATEVEQKLAAQYKKIGFNSQNTYLTFNQDGTFSAKIDGKPWNGQYTFDERTQSINFSGFLLNLKGYVKREANGISVLFESRKVLSLLQTISAMSGNSTLSSIGDISKNYDGVRIGFDMRP</sequence>
<protein>
    <recommendedName>
        <fullName evidence="2">DUF4923 domain-containing protein</fullName>
    </recommendedName>
</protein>
<dbReference type="AlphaFoldDB" id="A0A096AS73"/>
<dbReference type="EMBL" id="JRNR01000036">
    <property type="protein sequence ID" value="KGF49581.1"/>
    <property type="molecule type" value="Genomic_DNA"/>
</dbReference>
<feature type="signal peptide" evidence="1">
    <location>
        <begin position="1"/>
        <end position="20"/>
    </location>
</feature>
<evidence type="ECO:0000313" key="3">
    <source>
        <dbReference type="EMBL" id="KGF49581.1"/>
    </source>
</evidence>
<comment type="caution">
    <text evidence="3">The sequence shown here is derived from an EMBL/GenBank/DDBJ whole genome shotgun (WGS) entry which is preliminary data.</text>
</comment>
<keyword evidence="1" id="KW-0732">Signal</keyword>
<gene>
    <name evidence="3" type="ORF">HMPREF0654_04800</name>
</gene>
<dbReference type="Pfam" id="PF16270">
    <property type="entry name" value="DUF4923"/>
    <property type="match status" value="1"/>
</dbReference>
<feature type="chain" id="PRO_5001924996" description="DUF4923 domain-containing protein" evidence="1">
    <location>
        <begin position="21"/>
        <end position="216"/>
    </location>
</feature>